<dbReference type="Proteomes" id="UP000530060">
    <property type="component" value="Unassembled WGS sequence"/>
</dbReference>
<gene>
    <name evidence="3" type="ORF">FLAT13_04849</name>
</gene>
<keyword evidence="4" id="KW-1185">Reference proteome</keyword>
<organism evidence="3 4">
    <name type="scientific">Flavobacterium salmonis</name>
    <dbReference type="NCBI Taxonomy" id="2654844"/>
    <lineage>
        <taxon>Bacteria</taxon>
        <taxon>Pseudomonadati</taxon>
        <taxon>Bacteroidota</taxon>
        <taxon>Flavobacteriia</taxon>
        <taxon>Flavobacteriales</taxon>
        <taxon>Flavobacteriaceae</taxon>
        <taxon>Flavobacterium</taxon>
    </lineage>
</organism>
<protein>
    <recommendedName>
        <fullName evidence="2">Tox-MPTase2 domain-containing protein</fullName>
    </recommendedName>
</protein>
<reference evidence="3 4" key="1">
    <citation type="submission" date="2020-06" db="EMBL/GenBank/DDBJ databases">
        <authorList>
            <person name="Criscuolo A."/>
        </authorList>
    </citation>
    <scope>NUCLEOTIDE SEQUENCE [LARGE SCALE GENOMIC DNA]</scope>
    <source>
        <strain evidence="4">CIP 111411</strain>
    </source>
</reference>
<evidence type="ECO:0000259" key="2">
    <source>
        <dbReference type="Pfam" id="PF15638"/>
    </source>
</evidence>
<evidence type="ECO:0000256" key="1">
    <source>
        <dbReference type="SAM" id="SignalP"/>
    </source>
</evidence>
<sequence length="570" mass="63157">MQKTIYICLMTLFFSLSAFAYGYDEYGGNSGWNSASFGSPVNNTGGMTAGGNFWSTNVSSMIDRNGAVTNNFDYYSPRYYVGSGGNTQQQDDTNWQTAPSIMDYEQRAGDVINMYWLHETTNPSSPLVLDANGNAQFGFIITNGGSIMQPTNEYTGYTPAQINNAIMGIGNYDPNPPVKPYFSYNNYNSTNNTNTVTVYEATPTGPVVVDSKVIVTYNDIPRVGILGFTAQPPPEFYAAGQLLNKTTLTLSETHQFIENYIDRIFADVDGPTGRVAQIKNAIAKYANSLSDEQKPYAEEIVIADKYSLVIDGSPLASNPFVDGKNYVFDSNGYPKAAGADGKLIQIEIDGVKKLPSELDANNTSQRMILTRIAIFLAQKINAPVGSHFATGKHPKPNQLSSNVPAFTSPIAPYLIVLNMRGGKYSEDLDNIYSFTHIVVHELGHQYNKKHDIESNVKTHIDVYIDAMETTSFKLSPPEFKLSIVKSLANYIWNMDKKPGYYLSEIQDRIIRFNSNAIHNGGYKIEAPKDPENLGHILFKKGELNNNNLKVYNPETGQNENFTINFLADEK</sequence>
<proteinExistence type="predicted"/>
<dbReference type="Pfam" id="PF15638">
    <property type="entry name" value="Tox-MPTase2"/>
    <property type="match status" value="1"/>
</dbReference>
<dbReference type="InterPro" id="IPR028914">
    <property type="entry name" value="Tox-MPTase2_dom"/>
</dbReference>
<dbReference type="EMBL" id="CAIJDP010000090">
    <property type="protein sequence ID" value="CAD0009328.1"/>
    <property type="molecule type" value="Genomic_DNA"/>
</dbReference>
<accession>A0A6V6ZC20</accession>
<keyword evidence="1" id="KW-0732">Signal</keyword>
<dbReference type="AlphaFoldDB" id="A0A6V6ZC20"/>
<dbReference type="RefSeq" id="WP_180910809.1">
    <property type="nucleotide sequence ID" value="NZ_CAIJDP010000090.1"/>
</dbReference>
<evidence type="ECO:0000313" key="4">
    <source>
        <dbReference type="Proteomes" id="UP000530060"/>
    </source>
</evidence>
<evidence type="ECO:0000313" key="3">
    <source>
        <dbReference type="EMBL" id="CAD0009328.1"/>
    </source>
</evidence>
<feature type="domain" description="Tox-MPTase2" evidence="2">
    <location>
        <begin position="342"/>
        <end position="517"/>
    </location>
</feature>
<feature type="chain" id="PRO_5027781209" description="Tox-MPTase2 domain-containing protein" evidence="1">
    <location>
        <begin position="21"/>
        <end position="570"/>
    </location>
</feature>
<name>A0A6V6ZC20_9FLAO</name>
<comment type="caution">
    <text evidence="3">The sequence shown here is derived from an EMBL/GenBank/DDBJ whole genome shotgun (WGS) entry which is preliminary data.</text>
</comment>
<feature type="signal peptide" evidence="1">
    <location>
        <begin position="1"/>
        <end position="20"/>
    </location>
</feature>